<feature type="region of interest" description="Disordered" evidence="1">
    <location>
        <begin position="26"/>
        <end position="48"/>
    </location>
</feature>
<sequence>CGFDSTSLRLDEQLAVLESRLERPPVPAVSYMPHAPDQRTHANYYSEY</sequence>
<name>A0A0L7K444_OPEBR</name>
<keyword evidence="3" id="KW-1185">Reference proteome</keyword>
<dbReference type="Proteomes" id="UP000037510">
    <property type="component" value="Unassembled WGS sequence"/>
</dbReference>
<protein>
    <submittedName>
        <fullName evidence="2">Uncharacterized protein</fullName>
    </submittedName>
</protein>
<accession>A0A0L7K444</accession>
<comment type="caution">
    <text evidence="2">The sequence shown here is derived from an EMBL/GenBank/DDBJ whole genome shotgun (WGS) entry which is preliminary data.</text>
</comment>
<proteinExistence type="predicted"/>
<feature type="non-terminal residue" evidence="2">
    <location>
        <position position="1"/>
    </location>
</feature>
<dbReference type="AlphaFoldDB" id="A0A0L7K444"/>
<evidence type="ECO:0000313" key="3">
    <source>
        <dbReference type="Proteomes" id="UP000037510"/>
    </source>
</evidence>
<evidence type="ECO:0000313" key="2">
    <source>
        <dbReference type="EMBL" id="KOB55030.1"/>
    </source>
</evidence>
<gene>
    <name evidence="2" type="ORF">OBRU01_25898</name>
</gene>
<organism evidence="2 3">
    <name type="scientific">Operophtera brumata</name>
    <name type="common">Winter moth</name>
    <name type="synonym">Phalaena brumata</name>
    <dbReference type="NCBI Taxonomy" id="104452"/>
    <lineage>
        <taxon>Eukaryota</taxon>
        <taxon>Metazoa</taxon>
        <taxon>Ecdysozoa</taxon>
        <taxon>Arthropoda</taxon>
        <taxon>Hexapoda</taxon>
        <taxon>Insecta</taxon>
        <taxon>Pterygota</taxon>
        <taxon>Neoptera</taxon>
        <taxon>Endopterygota</taxon>
        <taxon>Lepidoptera</taxon>
        <taxon>Glossata</taxon>
        <taxon>Ditrysia</taxon>
        <taxon>Geometroidea</taxon>
        <taxon>Geometridae</taxon>
        <taxon>Larentiinae</taxon>
        <taxon>Operophtera</taxon>
    </lineage>
</organism>
<evidence type="ECO:0000256" key="1">
    <source>
        <dbReference type="SAM" id="MobiDB-lite"/>
    </source>
</evidence>
<dbReference type="EMBL" id="JTDY01011618">
    <property type="protein sequence ID" value="KOB55030.1"/>
    <property type="molecule type" value="Genomic_DNA"/>
</dbReference>
<reference evidence="2 3" key="1">
    <citation type="journal article" date="2015" name="Genome Biol. Evol.">
        <title>The genome of winter moth (Operophtera brumata) provides a genomic perspective on sexual dimorphism and phenology.</title>
        <authorList>
            <person name="Derks M.F."/>
            <person name="Smit S."/>
            <person name="Salis L."/>
            <person name="Schijlen E."/>
            <person name="Bossers A."/>
            <person name="Mateman C."/>
            <person name="Pijl A.S."/>
            <person name="de Ridder D."/>
            <person name="Groenen M.A."/>
            <person name="Visser M.E."/>
            <person name="Megens H.J."/>
        </authorList>
    </citation>
    <scope>NUCLEOTIDE SEQUENCE [LARGE SCALE GENOMIC DNA]</scope>
    <source>
        <strain evidence="2">WM2013NL</strain>
        <tissue evidence="2">Head and thorax</tissue>
    </source>
</reference>